<comment type="caution">
    <text evidence="1">The sequence shown here is derived from an EMBL/GenBank/DDBJ whole genome shotgun (WGS) entry which is preliminary data.</text>
</comment>
<name>A0A7W8N4R1_9BACT</name>
<evidence type="ECO:0000313" key="2">
    <source>
        <dbReference type="Proteomes" id="UP000569092"/>
    </source>
</evidence>
<protein>
    <submittedName>
        <fullName evidence="1">Uncharacterized protein</fullName>
    </submittedName>
</protein>
<sequence length="59" mass="6448">MAGTECAWDFVADDSSLLPFLHRIKKTDGTIPHFQLVLGSNNINGSSGKSSILAWRVMN</sequence>
<dbReference type="AlphaFoldDB" id="A0A7W8N4R1"/>
<evidence type="ECO:0000313" key="1">
    <source>
        <dbReference type="EMBL" id="MBB5345872.1"/>
    </source>
</evidence>
<reference evidence="1 2" key="1">
    <citation type="submission" date="2020-08" db="EMBL/GenBank/DDBJ databases">
        <title>Genomic Encyclopedia of Type Strains, Phase IV (KMG-V): Genome sequencing to study the core and pangenomes of soil and plant-associated prokaryotes.</title>
        <authorList>
            <person name="Whitman W."/>
        </authorList>
    </citation>
    <scope>NUCLEOTIDE SEQUENCE [LARGE SCALE GENOMIC DNA]</scope>
    <source>
        <strain evidence="1 2">M8US30</strain>
    </source>
</reference>
<dbReference type="Proteomes" id="UP000569092">
    <property type="component" value="Unassembled WGS sequence"/>
</dbReference>
<dbReference type="EMBL" id="JACHDZ010000007">
    <property type="protein sequence ID" value="MBB5345872.1"/>
    <property type="molecule type" value="Genomic_DNA"/>
</dbReference>
<proteinExistence type="predicted"/>
<organism evidence="1 2">
    <name type="scientific">Tunturiibacter lichenicola</name>
    <dbReference type="NCBI Taxonomy" id="2051959"/>
    <lineage>
        <taxon>Bacteria</taxon>
        <taxon>Pseudomonadati</taxon>
        <taxon>Acidobacteriota</taxon>
        <taxon>Terriglobia</taxon>
        <taxon>Terriglobales</taxon>
        <taxon>Acidobacteriaceae</taxon>
        <taxon>Tunturiibacter</taxon>
    </lineage>
</organism>
<accession>A0A7W8N4R1</accession>
<gene>
    <name evidence="1" type="ORF">HDF10_003873</name>
</gene>